<dbReference type="AlphaFoldDB" id="A0A4Y7IJM4"/>
<sequence>MSGLTTTEKRLINDNSLCWVTINGKGYYVGKYYESKKKDKQRMKELLQAVRKLGLEGDPGGNAGKSAKNVNARQTSIRRPFWTNLFGLIFWLSAGIVGKARVAEQTYDKGGKLTAQFSRLPSSYCGKFFKYGPFSFWLSLGLEKISS</sequence>
<evidence type="ECO:0000313" key="2">
    <source>
        <dbReference type="Proteomes" id="UP000316621"/>
    </source>
</evidence>
<proteinExistence type="predicted"/>
<reference evidence="1 2" key="1">
    <citation type="journal article" date="2018" name="Science">
        <title>The opium poppy genome and morphinan production.</title>
        <authorList>
            <person name="Guo L."/>
            <person name="Winzer T."/>
            <person name="Yang X."/>
            <person name="Li Y."/>
            <person name="Ning Z."/>
            <person name="He Z."/>
            <person name="Teodor R."/>
            <person name="Lu Y."/>
            <person name="Bowser T.A."/>
            <person name="Graham I.A."/>
            <person name="Ye K."/>
        </authorList>
    </citation>
    <scope>NUCLEOTIDE SEQUENCE [LARGE SCALE GENOMIC DNA]</scope>
    <source>
        <strain evidence="2">cv. HN1</strain>
        <tissue evidence="1">Leaves</tissue>
    </source>
</reference>
<dbReference type="Proteomes" id="UP000316621">
    <property type="component" value="Chromosome 1"/>
</dbReference>
<accession>A0A4Y7IJM4</accession>
<dbReference type="OrthoDB" id="1942590at2759"/>
<dbReference type="Gramene" id="RZC47940">
    <property type="protein sequence ID" value="RZC47940"/>
    <property type="gene ID" value="C5167_040883"/>
</dbReference>
<evidence type="ECO:0000313" key="1">
    <source>
        <dbReference type="EMBL" id="RZC47940.1"/>
    </source>
</evidence>
<name>A0A4Y7IJM4_PAPSO</name>
<organism evidence="1 2">
    <name type="scientific">Papaver somniferum</name>
    <name type="common">Opium poppy</name>
    <dbReference type="NCBI Taxonomy" id="3469"/>
    <lineage>
        <taxon>Eukaryota</taxon>
        <taxon>Viridiplantae</taxon>
        <taxon>Streptophyta</taxon>
        <taxon>Embryophyta</taxon>
        <taxon>Tracheophyta</taxon>
        <taxon>Spermatophyta</taxon>
        <taxon>Magnoliopsida</taxon>
        <taxon>Ranunculales</taxon>
        <taxon>Papaveraceae</taxon>
        <taxon>Papaveroideae</taxon>
        <taxon>Papaver</taxon>
    </lineage>
</organism>
<keyword evidence="2" id="KW-1185">Reference proteome</keyword>
<dbReference type="EMBL" id="CM010715">
    <property type="protein sequence ID" value="RZC47940.1"/>
    <property type="molecule type" value="Genomic_DNA"/>
</dbReference>
<protein>
    <submittedName>
        <fullName evidence="1">Uncharacterized protein</fullName>
    </submittedName>
</protein>
<gene>
    <name evidence="1" type="ORF">C5167_040883</name>
</gene>